<reference evidence="6" key="1">
    <citation type="submission" date="2017-03" db="EMBL/GenBank/DDBJ databases">
        <authorList>
            <person name="Sharma R."/>
            <person name="Thines M."/>
        </authorList>
    </citation>
    <scope>NUCLEOTIDE SEQUENCE [LARGE SCALE GENOMIC DNA]</scope>
</reference>
<sequence length="186" mass="20075">MDMSSMTSPPSAAASTPMSGMNSVFYTSTSTPLYSPTWVPTSTGAYAGTCVFLVALATIFRVLLAGKHLLEHRWLDRELNRRYVIVHGKPGVVEAAKAEEASNATLVTARGVEESVRVVRKRTRGVAPWRLSVDAPRAAYATVMVGVAYLLMLAVMTMNVGYFLSVLAGTFVGELAVGRYTELAEH</sequence>
<dbReference type="GO" id="GO:0005886">
    <property type="term" value="C:plasma membrane"/>
    <property type="evidence" value="ECO:0007669"/>
    <property type="project" value="TreeGrafter"/>
</dbReference>
<evidence type="ECO:0000256" key="2">
    <source>
        <dbReference type="ARBA" id="ARBA00022989"/>
    </source>
</evidence>
<dbReference type="AlphaFoldDB" id="A0A1W5DBH2"/>
<name>A0A1W5DBH2_9LECA</name>
<dbReference type="PANTHER" id="PTHR12483">
    <property type="entry name" value="SOLUTE CARRIER FAMILY 31 COPPER TRANSPORTERS"/>
    <property type="match status" value="1"/>
</dbReference>
<dbReference type="Pfam" id="PF04145">
    <property type="entry name" value="Ctr"/>
    <property type="match status" value="1"/>
</dbReference>
<dbReference type="InterPro" id="IPR007274">
    <property type="entry name" value="Cop_transporter"/>
</dbReference>
<keyword evidence="4" id="KW-0813">Transport</keyword>
<dbReference type="GO" id="GO:0005375">
    <property type="term" value="F:copper ion transmembrane transporter activity"/>
    <property type="evidence" value="ECO:0007669"/>
    <property type="project" value="UniProtKB-UniRule"/>
</dbReference>
<dbReference type="PANTHER" id="PTHR12483:SF120">
    <property type="entry name" value="HIGH-AFFINITY COPPER TRANSPORTER CTRA2"/>
    <property type="match status" value="1"/>
</dbReference>
<organism evidence="5 6">
    <name type="scientific">Lasallia pustulata</name>
    <dbReference type="NCBI Taxonomy" id="136370"/>
    <lineage>
        <taxon>Eukaryota</taxon>
        <taxon>Fungi</taxon>
        <taxon>Dikarya</taxon>
        <taxon>Ascomycota</taxon>
        <taxon>Pezizomycotina</taxon>
        <taxon>Lecanoromycetes</taxon>
        <taxon>OSLEUM clade</taxon>
        <taxon>Umbilicariomycetidae</taxon>
        <taxon>Umbilicariales</taxon>
        <taxon>Umbilicariaceae</taxon>
        <taxon>Lasallia</taxon>
    </lineage>
</organism>
<evidence type="ECO:0000313" key="5">
    <source>
        <dbReference type="EMBL" id="SLM40523.1"/>
    </source>
</evidence>
<comment type="similarity">
    <text evidence="4">Belongs to the copper transporter (Ctr) (TC 1.A.56) family. SLC31A subfamily.</text>
</comment>
<evidence type="ECO:0000256" key="1">
    <source>
        <dbReference type="ARBA" id="ARBA00022692"/>
    </source>
</evidence>
<dbReference type="EMBL" id="FWEW01003727">
    <property type="protein sequence ID" value="SLM40523.1"/>
    <property type="molecule type" value="Genomic_DNA"/>
</dbReference>
<keyword evidence="1 4" id="KW-0812">Transmembrane</keyword>
<feature type="transmembrane region" description="Helical" evidence="4">
    <location>
        <begin position="44"/>
        <end position="64"/>
    </location>
</feature>
<keyword evidence="4" id="KW-0186">Copper</keyword>
<keyword evidence="4" id="KW-0187">Copper transport</keyword>
<evidence type="ECO:0000256" key="3">
    <source>
        <dbReference type="ARBA" id="ARBA00023136"/>
    </source>
</evidence>
<keyword evidence="2 4" id="KW-1133">Transmembrane helix</keyword>
<evidence type="ECO:0000313" key="6">
    <source>
        <dbReference type="Proteomes" id="UP000192927"/>
    </source>
</evidence>
<evidence type="ECO:0000256" key="4">
    <source>
        <dbReference type="RuleBase" id="RU367022"/>
    </source>
</evidence>
<comment type="subcellular location">
    <subcellularLocation>
        <location evidence="4">Membrane</location>
        <topology evidence="4">Multi-pass membrane protein</topology>
    </subcellularLocation>
</comment>
<keyword evidence="4" id="KW-0406">Ion transport</keyword>
<feature type="transmembrane region" description="Helical" evidence="4">
    <location>
        <begin position="138"/>
        <end position="156"/>
    </location>
</feature>
<dbReference type="Proteomes" id="UP000192927">
    <property type="component" value="Unassembled WGS sequence"/>
</dbReference>
<keyword evidence="6" id="KW-1185">Reference proteome</keyword>
<protein>
    <recommendedName>
        <fullName evidence="4">Copper transport protein</fullName>
    </recommendedName>
</protein>
<proteinExistence type="inferred from homology"/>
<keyword evidence="3 4" id="KW-0472">Membrane</keyword>
<accession>A0A1W5DBH2</accession>